<feature type="transmembrane region" description="Helical" evidence="1">
    <location>
        <begin position="7"/>
        <end position="30"/>
    </location>
</feature>
<keyword evidence="1" id="KW-0812">Transmembrane</keyword>
<accession>A0A9W6XIM6</accession>
<organism evidence="2 3">
    <name type="scientific">Phytophthora fragariaefolia</name>
    <dbReference type="NCBI Taxonomy" id="1490495"/>
    <lineage>
        <taxon>Eukaryota</taxon>
        <taxon>Sar</taxon>
        <taxon>Stramenopiles</taxon>
        <taxon>Oomycota</taxon>
        <taxon>Peronosporomycetes</taxon>
        <taxon>Peronosporales</taxon>
        <taxon>Peronosporaceae</taxon>
        <taxon>Phytophthora</taxon>
    </lineage>
</organism>
<protein>
    <submittedName>
        <fullName evidence="2">Unnamed protein product</fullName>
    </submittedName>
</protein>
<proteinExistence type="predicted"/>
<reference evidence="2" key="1">
    <citation type="submission" date="2023-04" db="EMBL/GenBank/DDBJ databases">
        <title>Phytophthora fragariaefolia NBRC 109709.</title>
        <authorList>
            <person name="Ichikawa N."/>
            <person name="Sato H."/>
            <person name="Tonouchi N."/>
        </authorList>
    </citation>
    <scope>NUCLEOTIDE SEQUENCE</scope>
    <source>
        <strain evidence="2">NBRC 109709</strain>
    </source>
</reference>
<dbReference type="AlphaFoldDB" id="A0A9W6XIM6"/>
<dbReference type="OrthoDB" id="98130at2759"/>
<feature type="transmembrane region" description="Helical" evidence="1">
    <location>
        <begin position="218"/>
        <end position="238"/>
    </location>
</feature>
<keyword evidence="3" id="KW-1185">Reference proteome</keyword>
<comment type="caution">
    <text evidence="2">The sequence shown here is derived from an EMBL/GenBank/DDBJ whole genome shotgun (WGS) entry which is preliminary data.</text>
</comment>
<dbReference type="EMBL" id="BSXT01001143">
    <property type="protein sequence ID" value="GMF39226.1"/>
    <property type="molecule type" value="Genomic_DNA"/>
</dbReference>
<sequence length="253" mass="27253">MAISKFGYGALAMMVVSTLYNGVAMILPMWTASSTVNAALTSQVASTNFKAGLMGFCIDSELTNSSTTLDHCFYYKFGSGYDALSVIDETVWAKYSQDSTCKGYSNAGDVSDDERLKYATVLATAAGMDAEQFDKFLDKSCGMMGMATMTTGGMSMSNGLMAAISIMGAITCCKGNKKWVGAAFFLAGVACFMALLTCVLWPIQAKPLGEVDDVSFKSGFFLMIIAMLHYPMALFMFWKHLQLDPVKEGGYNA</sequence>
<name>A0A9W6XIM6_9STRA</name>
<gene>
    <name evidence="2" type="ORF">Pfra01_001158100</name>
</gene>
<keyword evidence="1" id="KW-1133">Transmembrane helix</keyword>
<feature type="transmembrane region" description="Helical" evidence="1">
    <location>
        <begin position="179"/>
        <end position="203"/>
    </location>
</feature>
<keyword evidence="1" id="KW-0472">Membrane</keyword>
<evidence type="ECO:0000313" key="2">
    <source>
        <dbReference type="EMBL" id="GMF39226.1"/>
    </source>
</evidence>
<feature type="transmembrane region" description="Helical" evidence="1">
    <location>
        <begin position="153"/>
        <end position="172"/>
    </location>
</feature>
<dbReference type="Proteomes" id="UP001165121">
    <property type="component" value="Unassembled WGS sequence"/>
</dbReference>
<evidence type="ECO:0000313" key="3">
    <source>
        <dbReference type="Proteomes" id="UP001165121"/>
    </source>
</evidence>
<evidence type="ECO:0000256" key="1">
    <source>
        <dbReference type="SAM" id="Phobius"/>
    </source>
</evidence>